<dbReference type="AlphaFoldDB" id="A0AAE1RID0"/>
<evidence type="ECO:0000313" key="1">
    <source>
        <dbReference type="EMBL" id="KAK4351709.1"/>
    </source>
</evidence>
<name>A0AAE1RID0_9SOLA</name>
<dbReference type="PANTHER" id="PTHR11439">
    <property type="entry name" value="GAG-POL-RELATED RETROTRANSPOSON"/>
    <property type="match status" value="1"/>
</dbReference>
<dbReference type="EMBL" id="JAVYJV010000016">
    <property type="protein sequence ID" value="KAK4351709.1"/>
    <property type="molecule type" value="Genomic_DNA"/>
</dbReference>
<proteinExistence type="predicted"/>
<sequence>MHDPRIEHMNALKRIIRYLQGTLDYGLHIYPSSVSALVSYTDPDWGGCPETRRSTSGYYMFLGYNLVSWSAKRQTTLSLSSAVAEYRGVANEVSESCWLRNLLLELHFPVQKATLVYCDNVSAVYLFGNPVQHQRTKHIEIYIHFVHEKVAHGQVRILHVPSMYQIADIFTKGLPSVLFEDFRDSLSVRRPPAMTAGV</sequence>
<dbReference type="PANTHER" id="PTHR11439:SF524">
    <property type="entry name" value="RNA-DIRECTED DNA POLYMERASE, PROTEIN KINASE RLK-PELLE-DLSV FAMILY"/>
    <property type="match status" value="1"/>
</dbReference>
<keyword evidence="2" id="KW-1185">Reference proteome</keyword>
<evidence type="ECO:0000313" key="2">
    <source>
        <dbReference type="Proteomes" id="UP001291623"/>
    </source>
</evidence>
<dbReference type="CDD" id="cd09272">
    <property type="entry name" value="RNase_HI_RT_Ty1"/>
    <property type="match status" value="1"/>
</dbReference>
<organism evidence="1 2">
    <name type="scientific">Anisodus tanguticus</name>
    <dbReference type="NCBI Taxonomy" id="243964"/>
    <lineage>
        <taxon>Eukaryota</taxon>
        <taxon>Viridiplantae</taxon>
        <taxon>Streptophyta</taxon>
        <taxon>Embryophyta</taxon>
        <taxon>Tracheophyta</taxon>
        <taxon>Spermatophyta</taxon>
        <taxon>Magnoliopsida</taxon>
        <taxon>eudicotyledons</taxon>
        <taxon>Gunneridae</taxon>
        <taxon>Pentapetalae</taxon>
        <taxon>asterids</taxon>
        <taxon>lamiids</taxon>
        <taxon>Solanales</taxon>
        <taxon>Solanaceae</taxon>
        <taxon>Solanoideae</taxon>
        <taxon>Hyoscyameae</taxon>
        <taxon>Anisodus</taxon>
    </lineage>
</organism>
<dbReference type="SUPFAM" id="SSF56672">
    <property type="entry name" value="DNA/RNA polymerases"/>
    <property type="match status" value="1"/>
</dbReference>
<gene>
    <name evidence="1" type="ORF">RND71_031022</name>
</gene>
<reference evidence="1" key="1">
    <citation type="submission" date="2023-12" db="EMBL/GenBank/DDBJ databases">
        <title>Genome assembly of Anisodus tanguticus.</title>
        <authorList>
            <person name="Wang Y.-J."/>
        </authorList>
    </citation>
    <scope>NUCLEOTIDE SEQUENCE</scope>
    <source>
        <strain evidence="1">KB-2021</strain>
        <tissue evidence="1">Leaf</tissue>
    </source>
</reference>
<dbReference type="Proteomes" id="UP001291623">
    <property type="component" value="Unassembled WGS sequence"/>
</dbReference>
<dbReference type="InterPro" id="IPR043502">
    <property type="entry name" value="DNA/RNA_pol_sf"/>
</dbReference>
<protein>
    <submittedName>
        <fullName evidence="1">Uncharacterized protein</fullName>
    </submittedName>
</protein>
<comment type="caution">
    <text evidence="1">The sequence shown here is derived from an EMBL/GenBank/DDBJ whole genome shotgun (WGS) entry which is preliminary data.</text>
</comment>
<accession>A0AAE1RID0</accession>